<dbReference type="EMBL" id="FWPT01000006">
    <property type="protein sequence ID" value="SMA48853.1"/>
    <property type="molecule type" value="Genomic_DNA"/>
</dbReference>
<dbReference type="InterPro" id="IPR002805">
    <property type="entry name" value="Nict_dMeBzImd_PRibTrfase_arc"/>
</dbReference>
<dbReference type="InterPro" id="IPR036087">
    <property type="entry name" value="Nict_dMeBzImd_PRibTrfase_sf"/>
</dbReference>
<name>A0A1X7AP14_9GAMM</name>
<dbReference type="GO" id="GO:0008939">
    <property type="term" value="F:nicotinate-nucleotide-dimethylbenzimidazole phosphoribosyltransferase activity"/>
    <property type="evidence" value="ECO:0007669"/>
    <property type="project" value="InterPro"/>
</dbReference>
<dbReference type="Proteomes" id="UP000196573">
    <property type="component" value="Unassembled WGS sequence"/>
</dbReference>
<reference evidence="1 2" key="1">
    <citation type="submission" date="2017-03" db="EMBL/GenBank/DDBJ databases">
        <authorList>
            <person name="Afonso C.L."/>
            <person name="Miller P.J."/>
            <person name="Scott M.A."/>
            <person name="Spackman E."/>
            <person name="Goraichik I."/>
            <person name="Dimitrov K.M."/>
            <person name="Suarez D.L."/>
            <person name="Swayne D.E."/>
        </authorList>
    </citation>
    <scope>NUCLEOTIDE SEQUENCE [LARGE SCALE GENOMIC DNA]</scope>
    <source>
        <strain evidence="1">SB41UT1</strain>
    </source>
</reference>
<sequence length="366" mass="40262">MSKPVICFSIINSVARLPDLHKLSDAGAGAGLMSFTPANNSEMIATGYDTTHLPGIEPQPLLSNGGITPALLTHALLQLFRRAGHKVVMRIYNLDLEHKPYIPEDKLALDGLEQWSCTQAEIPQLVHNTLLPNLKQEDQDDWISVVAECGVGGTIYANLWLNLLLDNPVLAAGSTLDPEKLAERQVLIEALTNRVQNSGLPITAAALLSDNSTHDNLQTAVTLMLQGLVDHQRKHPLLLAGGLMVIVPWLMLNREHPEWKAPLAGNAIQATTQWVYRDLHEQHGPDYIPGTDIPLMMPETGFHHSCHTSLQVYEQGLVVEGCGLGGCLVLAEKLGFYQQQILAIMDEFTSRHIALFEPNHFESDND</sequence>
<evidence type="ECO:0000313" key="2">
    <source>
        <dbReference type="Proteomes" id="UP000196573"/>
    </source>
</evidence>
<dbReference type="AlphaFoldDB" id="A0A1X7AP14"/>
<keyword evidence="2" id="KW-1185">Reference proteome</keyword>
<organism evidence="1 2">
    <name type="scientific">Parendozoicomonas haliclonae</name>
    <dbReference type="NCBI Taxonomy" id="1960125"/>
    <lineage>
        <taxon>Bacteria</taxon>
        <taxon>Pseudomonadati</taxon>
        <taxon>Pseudomonadota</taxon>
        <taxon>Gammaproteobacteria</taxon>
        <taxon>Oceanospirillales</taxon>
        <taxon>Endozoicomonadaceae</taxon>
        <taxon>Parendozoicomonas</taxon>
    </lineage>
</organism>
<dbReference type="PANTHER" id="PTHR38811">
    <property type="match status" value="1"/>
</dbReference>
<dbReference type="OrthoDB" id="5810146at2"/>
<proteinExistence type="predicted"/>
<dbReference type="RefSeq" id="WP_087111149.1">
    <property type="nucleotide sequence ID" value="NZ_CBCSCN010000006.1"/>
</dbReference>
<dbReference type="Gene3D" id="3.40.50.10210">
    <property type="match status" value="1"/>
</dbReference>
<evidence type="ECO:0000313" key="1">
    <source>
        <dbReference type="EMBL" id="SMA48853.1"/>
    </source>
</evidence>
<protein>
    <submittedName>
        <fullName evidence="1">Uncharacterized protein</fullName>
    </submittedName>
</protein>
<gene>
    <name evidence="1" type="ORF">EHSB41UT_02931</name>
</gene>
<accession>A0A1X7AP14</accession>
<dbReference type="PANTHER" id="PTHR38811:SF1">
    <property type="entry name" value="UPF0284 PROTEIN SLL1500"/>
    <property type="match status" value="1"/>
</dbReference>